<feature type="compositionally biased region" description="Basic and acidic residues" evidence="1">
    <location>
        <begin position="107"/>
        <end position="131"/>
    </location>
</feature>
<keyword evidence="2" id="KW-0614">Plasmid</keyword>
<accession>D3DYG9</accession>
<protein>
    <submittedName>
        <fullName evidence="2">Uncharacterized protein</fullName>
    </submittedName>
</protein>
<name>D3DYG9_CUPMC</name>
<keyword evidence="3" id="KW-1185">Reference proteome</keyword>
<gene>
    <name evidence="2" type="ordered locus">Rmet_6760</name>
</gene>
<dbReference type="EMBL" id="CP000353">
    <property type="protein sequence ID" value="ADC45339.1"/>
    <property type="molecule type" value="Genomic_DNA"/>
</dbReference>
<dbReference type="Proteomes" id="UP000002429">
    <property type="component" value="Plasmid megaplasmid"/>
</dbReference>
<organism evidence="2 3">
    <name type="scientific">Cupriavidus metallidurans (strain ATCC 43123 / DSM 2839 / NBRC 102507 / CH34)</name>
    <name type="common">Ralstonia metallidurans</name>
    <dbReference type="NCBI Taxonomy" id="266264"/>
    <lineage>
        <taxon>Bacteria</taxon>
        <taxon>Pseudomonadati</taxon>
        <taxon>Pseudomonadota</taxon>
        <taxon>Betaproteobacteria</taxon>
        <taxon>Burkholderiales</taxon>
        <taxon>Burkholderiaceae</taxon>
        <taxon>Cupriavidus</taxon>
    </lineage>
</organism>
<evidence type="ECO:0000256" key="1">
    <source>
        <dbReference type="SAM" id="MobiDB-lite"/>
    </source>
</evidence>
<reference evidence="3" key="1">
    <citation type="journal article" date="2010" name="PLoS ONE">
        <title>The complete genome sequence of Cupriavidus metallidurans strain CH34, a master survivalist in harsh and anthropogenic environments.</title>
        <authorList>
            <person name="Janssen P.J."/>
            <person name="Van Houdt R."/>
            <person name="Moors H."/>
            <person name="Monsieurs P."/>
            <person name="Morin N."/>
            <person name="Michaux A."/>
            <person name="Benotmane M.A."/>
            <person name="Leys N."/>
            <person name="Vallaeys T."/>
            <person name="Lapidus A."/>
            <person name="Monchy S."/>
            <person name="Medigue C."/>
            <person name="Taghavi S."/>
            <person name="McCorkle S."/>
            <person name="Dunn J."/>
            <person name="van der Lelie D."/>
            <person name="Mergeay M."/>
        </authorList>
    </citation>
    <scope>NUCLEOTIDE SEQUENCE [LARGE SCALE GENOMIC DNA]</scope>
    <source>
        <strain evidence="3">ATCC 43123 / DSM 2839 / NBRC 102507 / CH34</strain>
    </source>
</reference>
<evidence type="ECO:0000313" key="2">
    <source>
        <dbReference type="EMBL" id="ADC45339.1"/>
    </source>
</evidence>
<proteinExistence type="predicted"/>
<feature type="region of interest" description="Disordered" evidence="1">
    <location>
        <begin position="93"/>
        <end position="131"/>
    </location>
</feature>
<dbReference type="AlphaFoldDB" id="D3DYG9"/>
<geneLocation type="plasmid" evidence="2 3">
    <name>megaplasmid</name>
</geneLocation>
<dbReference type="HOGENOM" id="CLU_1925844_0_0_4"/>
<dbReference type="KEGG" id="rme:Rmet_6760"/>
<evidence type="ECO:0000313" key="3">
    <source>
        <dbReference type="Proteomes" id="UP000002429"/>
    </source>
</evidence>
<sequence length="131" mass="14365">MDSFLIDHFAGKSTGSVIRAKHADLTVRLASAHGSHTWRSQAQATVHCGPCGHERQSIRGFNAQVRKLPEIGTGRLMFNQGVHAARTCGMDWHGDRLEGNLRTPSLRPRERGKHAGESVTGRERPLPPRAG</sequence>